<dbReference type="Proteomes" id="UP000229966">
    <property type="component" value="Unassembled WGS sequence"/>
</dbReference>
<evidence type="ECO:0000313" key="2">
    <source>
        <dbReference type="Proteomes" id="UP000229966"/>
    </source>
</evidence>
<gene>
    <name evidence="1" type="ORF">COS38_00750</name>
</gene>
<name>A0A2M7CIZ1_9BACT</name>
<dbReference type="EMBL" id="PEUM01000021">
    <property type="protein sequence ID" value="PIV25595.1"/>
    <property type="molecule type" value="Genomic_DNA"/>
</dbReference>
<organism evidence="1 2">
    <name type="scientific">Candidatus Berkelbacteria bacterium CG03_land_8_20_14_0_80_40_36</name>
    <dbReference type="NCBI Taxonomy" id="1974509"/>
    <lineage>
        <taxon>Bacteria</taxon>
        <taxon>Candidatus Berkelbacteria</taxon>
    </lineage>
</organism>
<dbReference type="AlphaFoldDB" id="A0A2M7CIZ1"/>
<sequence length="159" mass="18108">MTCGRYLAIIEKSIVHRRDTMIIPSNREMRVIQRALLDPLSNSGSALQVHNGAIIPLELIQRYAGIVVFRFWLRFPIEQGFVEVTPRVTDFQTEVLRQPFTPVSFRLQQESKSTPAYLARTTEQAPLTAGTKLIFFADMAGKNLIASFPIVCRRLPYNL</sequence>
<proteinExistence type="predicted"/>
<accession>A0A2M7CIZ1</accession>
<comment type="caution">
    <text evidence="1">The sequence shown here is derived from an EMBL/GenBank/DDBJ whole genome shotgun (WGS) entry which is preliminary data.</text>
</comment>
<reference evidence="2" key="1">
    <citation type="submission" date="2017-09" db="EMBL/GenBank/DDBJ databases">
        <title>Depth-based differentiation of microbial function through sediment-hosted aquifers and enrichment of novel symbionts in the deep terrestrial subsurface.</title>
        <authorList>
            <person name="Probst A.J."/>
            <person name="Ladd B."/>
            <person name="Jarett J.K."/>
            <person name="Geller-Mcgrath D.E."/>
            <person name="Sieber C.M.K."/>
            <person name="Emerson J.B."/>
            <person name="Anantharaman K."/>
            <person name="Thomas B.C."/>
            <person name="Malmstrom R."/>
            <person name="Stieglmeier M."/>
            <person name="Klingl A."/>
            <person name="Woyke T."/>
            <person name="Ryan C.M."/>
            <person name="Banfield J.F."/>
        </authorList>
    </citation>
    <scope>NUCLEOTIDE SEQUENCE [LARGE SCALE GENOMIC DNA]</scope>
</reference>
<protein>
    <submittedName>
        <fullName evidence="1">Uncharacterized protein</fullName>
    </submittedName>
</protein>
<evidence type="ECO:0000313" key="1">
    <source>
        <dbReference type="EMBL" id="PIV25595.1"/>
    </source>
</evidence>